<organism evidence="2 3">
    <name type="scientific">Pythium insidiosum</name>
    <name type="common">Pythiosis disease agent</name>
    <dbReference type="NCBI Taxonomy" id="114742"/>
    <lineage>
        <taxon>Eukaryota</taxon>
        <taxon>Sar</taxon>
        <taxon>Stramenopiles</taxon>
        <taxon>Oomycota</taxon>
        <taxon>Peronosporomycetes</taxon>
        <taxon>Pythiales</taxon>
        <taxon>Pythiaceae</taxon>
        <taxon>Pythium</taxon>
    </lineage>
</organism>
<proteinExistence type="predicted"/>
<protein>
    <recommendedName>
        <fullName evidence="4">HAT C-terminal dimerisation domain-containing protein</fullName>
    </recommendedName>
</protein>
<dbReference type="InterPro" id="IPR012337">
    <property type="entry name" value="RNaseH-like_sf"/>
</dbReference>
<dbReference type="AlphaFoldDB" id="A0AAD5LVR5"/>
<dbReference type="SUPFAM" id="SSF53098">
    <property type="entry name" value="Ribonuclease H-like"/>
    <property type="match status" value="1"/>
</dbReference>
<dbReference type="EMBL" id="JAKCXM010000471">
    <property type="protein sequence ID" value="KAJ0393688.1"/>
    <property type="molecule type" value="Genomic_DNA"/>
</dbReference>
<name>A0AAD5LVR5_PYTIN</name>
<dbReference type="Proteomes" id="UP001209570">
    <property type="component" value="Unassembled WGS sequence"/>
</dbReference>
<reference evidence="2" key="1">
    <citation type="submission" date="2021-12" db="EMBL/GenBank/DDBJ databases">
        <title>Prjna785345.</title>
        <authorList>
            <person name="Rujirawat T."/>
            <person name="Krajaejun T."/>
        </authorList>
    </citation>
    <scope>NUCLEOTIDE SEQUENCE</scope>
    <source>
        <strain evidence="2">Pi057C3</strain>
    </source>
</reference>
<comment type="caution">
    <text evidence="2">The sequence shown here is derived from an EMBL/GenBank/DDBJ whole genome shotgun (WGS) entry which is preliminary data.</text>
</comment>
<evidence type="ECO:0000313" key="2">
    <source>
        <dbReference type="EMBL" id="KAJ0393688.1"/>
    </source>
</evidence>
<sequence length="496" mass="53023">MVRDLQEQIDVLLDRAEAGSLDVLSPDADAVTFLRILCVLTDAADGNTTAQRWRAITGVLLRLVIDSEHVCAQYEAVLGPVLLQLDRRLDLDVDPEGVGIDLRAAITALRRRGESAGSSDADLSDLRQHPLMILDSAEFQALLQSTGRGSDASGSSRVCRLLGLLDESALTVLNESLRSAGRVSTLRVFESALPDRPTDGAASADSPSTAGKQEVIVLSESDAAEGSDVFDDHASSSDDERSLALLTLALSSRKKHNIGMPPSQSKVAKLRDVELRRFQSHADLQARLEPVDGGSAAPPAAGPVTVITESSPEKPGVGEAPPPAGAVDVSSDEAMDIELIREAAGSKVLQLEARVLGWTISAHLSDDEGAVADDFQTVPAEGPVALQLFRSSTSSAASERKFSTHGYIHSKLRNRLAPERADKLVHIYFNSKNIDEDDMQRYVVDDVLDDDGGEVVDAEDVLQELIKEGIVSYRAKDIVTDDMGVISGSMSDAEQD</sequence>
<evidence type="ECO:0008006" key="4">
    <source>
        <dbReference type="Google" id="ProtNLM"/>
    </source>
</evidence>
<gene>
    <name evidence="2" type="ORF">P43SY_008386</name>
</gene>
<feature type="compositionally biased region" description="Low complexity" evidence="1">
    <location>
        <begin position="293"/>
        <end position="303"/>
    </location>
</feature>
<evidence type="ECO:0000313" key="3">
    <source>
        <dbReference type="Proteomes" id="UP001209570"/>
    </source>
</evidence>
<feature type="region of interest" description="Disordered" evidence="1">
    <location>
        <begin position="288"/>
        <end position="326"/>
    </location>
</feature>
<accession>A0AAD5LVR5</accession>
<keyword evidence="3" id="KW-1185">Reference proteome</keyword>
<evidence type="ECO:0000256" key="1">
    <source>
        <dbReference type="SAM" id="MobiDB-lite"/>
    </source>
</evidence>